<name>A0A1Y1K3E2_PHOPY</name>
<dbReference type="EMBL" id="GEZM01096265">
    <property type="protein sequence ID" value="JAV55011.1"/>
    <property type="molecule type" value="Transcribed_RNA"/>
</dbReference>
<protein>
    <submittedName>
        <fullName evidence="1">Uncharacterized protein</fullName>
    </submittedName>
</protein>
<sequence>MIFSTFSVDEFPFLDECFKGNCGSLHFPQVHLSEQHFSIANFPRTIFVVVFGSQIFQGRLYSVGEFFRKEVFQEELFRKLLGVKFSRKYYVEANIPCMNLRVESYREAF</sequence>
<reference evidence="1" key="1">
    <citation type="journal article" date="2016" name="Sci. Rep.">
        <title>Molecular characterization of firefly nuptial gifts: a multi-omics approach sheds light on postcopulatory sexual selection.</title>
        <authorList>
            <person name="Al-Wathiqui N."/>
            <person name="Fallon T.R."/>
            <person name="South A."/>
            <person name="Weng J.K."/>
            <person name="Lewis S.M."/>
        </authorList>
    </citation>
    <scope>NUCLEOTIDE SEQUENCE</scope>
</reference>
<evidence type="ECO:0000313" key="1">
    <source>
        <dbReference type="EMBL" id="JAV55011.1"/>
    </source>
</evidence>
<dbReference type="AlphaFoldDB" id="A0A1Y1K3E2"/>
<accession>A0A1Y1K3E2</accession>
<organism evidence="1">
    <name type="scientific">Photinus pyralis</name>
    <name type="common">Common eastern firefly</name>
    <name type="synonym">Lampyris pyralis</name>
    <dbReference type="NCBI Taxonomy" id="7054"/>
    <lineage>
        <taxon>Eukaryota</taxon>
        <taxon>Metazoa</taxon>
        <taxon>Ecdysozoa</taxon>
        <taxon>Arthropoda</taxon>
        <taxon>Hexapoda</taxon>
        <taxon>Insecta</taxon>
        <taxon>Pterygota</taxon>
        <taxon>Neoptera</taxon>
        <taxon>Endopterygota</taxon>
        <taxon>Coleoptera</taxon>
        <taxon>Polyphaga</taxon>
        <taxon>Elateriformia</taxon>
        <taxon>Elateroidea</taxon>
        <taxon>Lampyridae</taxon>
        <taxon>Lampyrinae</taxon>
        <taxon>Photinus</taxon>
    </lineage>
</organism>
<proteinExistence type="predicted"/>
<dbReference type="EMBL" id="GEZM01096270">
    <property type="protein sequence ID" value="JAV55010.1"/>
    <property type="molecule type" value="Transcribed_RNA"/>
</dbReference>
<dbReference type="EMBL" id="GEZM01096264">
    <property type="protein sequence ID" value="JAV55012.1"/>
    <property type="molecule type" value="Transcribed_RNA"/>
</dbReference>